<name>A0ABP9WI49_9MICO</name>
<keyword evidence="3" id="KW-1185">Reference proteome</keyword>
<keyword evidence="1" id="KW-0812">Transmembrane</keyword>
<evidence type="ECO:0000313" key="2">
    <source>
        <dbReference type="EMBL" id="GAA5518883.1"/>
    </source>
</evidence>
<comment type="caution">
    <text evidence="2">The sequence shown here is derived from an EMBL/GenBank/DDBJ whole genome shotgun (WGS) entry which is preliminary data.</text>
</comment>
<feature type="transmembrane region" description="Helical" evidence="1">
    <location>
        <begin position="94"/>
        <end position="117"/>
    </location>
</feature>
<feature type="transmembrane region" description="Helical" evidence="1">
    <location>
        <begin position="46"/>
        <end position="64"/>
    </location>
</feature>
<dbReference type="Proteomes" id="UP001426770">
    <property type="component" value="Unassembled WGS sequence"/>
</dbReference>
<evidence type="ECO:0000256" key="1">
    <source>
        <dbReference type="SAM" id="Phobius"/>
    </source>
</evidence>
<evidence type="ECO:0000313" key="3">
    <source>
        <dbReference type="Proteomes" id="UP001426770"/>
    </source>
</evidence>
<feature type="transmembrane region" description="Helical" evidence="1">
    <location>
        <begin position="172"/>
        <end position="195"/>
    </location>
</feature>
<dbReference type="RefSeq" id="WP_345379196.1">
    <property type="nucleotide sequence ID" value="NZ_BAABRR010000005.1"/>
</dbReference>
<feature type="transmembrane region" description="Helical" evidence="1">
    <location>
        <begin position="70"/>
        <end position="87"/>
    </location>
</feature>
<sequence length="363" mass="37577">MSLSGSGAADARGAGVRGAGVRGTAERATGADISELLGLHTRGARLILAVYVASNLAFAASTAYVLDHPWASFLAVGLVTVGGIVVTRPQPDPFALRLTLVVLAIVVVSSLLVSYALPDEGTLGRATWHLGANTWLLWFLILRRRILLAWCGGIGMLAVTVVWAAVAGRGALAGLLLASPQVLLLAIATLFGSALRRSAARINALAQRSVDAAAAAGAVEAARRIQDQRADELAEVAVPALTAIASGEPLTEAMRRDIVHVEAQLRDSVRGRALAMPPIVEAAKRARERGVNVTLLDDRGAALSGAQMLTIMGATQRALDAARGGTVTVRLLPVGRDDLLTIVAQDEESTERVAVPAAAVGGE</sequence>
<reference evidence="2 3" key="1">
    <citation type="submission" date="2024-02" db="EMBL/GenBank/DDBJ databases">
        <title>Lysinimicrobium sediminis NBRC 112286.</title>
        <authorList>
            <person name="Ichikawa N."/>
            <person name="Katano-Makiyama Y."/>
            <person name="Hidaka K."/>
        </authorList>
    </citation>
    <scope>NUCLEOTIDE SEQUENCE [LARGE SCALE GENOMIC DNA]</scope>
    <source>
        <strain evidence="2 3">NBRC 112286</strain>
    </source>
</reference>
<accession>A0ABP9WI49</accession>
<feature type="transmembrane region" description="Helical" evidence="1">
    <location>
        <begin position="123"/>
        <end position="140"/>
    </location>
</feature>
<keyword evidence="1" id="KW-0472">Membrane</keyword>
<keyword evidence="1" id="KW-1133">Transmembrane helix</keyword>
<gene>
    <name evidence="2" type="ORF">Lsed01_01317</name>
</gene>
<feature type="transmembrane region" description="Helical" evidence="1">
    <location>
        <begin position="147"/>
        <end position="166"/>
    </location>
</feature>
<organism evidence="2 3">
    <name type="scientific">Demequina sediminis</name>
    <dbReference type="NCBI Taxonomy" id="1930058"/>
    <lineage>
        <taxon>Bacteria</taxon>
        <taxon>Bacillati</taxon>
        <taxon>Actinomycetota</taxon>
        <taxon>Actinomycetes</taxon>
        <taxon>Micrococcales</taxon>
        <taxon>Demequinaceae</taxon>
        <taxon>Demequina</taxon>
    </lineage>
</organism>
<proteinExistence type="predicted"/>
<protein>
    <submittedName>
        <fullName evidence="2">Uncharacterized protein</fullName>
    </submittedName>
</protein>
<dbReference type="EMBL" id="BAABRR010000005">
    <property type="protein sequence ID" value="GAA5518883.1"/>
    <property type="molecule type" value="Genomic_DNA"/>
</dbReference>